<comment type="caution">
    <text evidence="1">The sequence shown here is derived from an EMBL/GenBank/DDBJ whole genome shotgun (WGS) entry which is preliminary data.</text>
</comment>
<proteinExistence type="predicted"/>
<name>A0A084XUL1_9PROT</name>
<organism evidence="1 2">
    <name type="scientific">Candidatus Accumulibacter vicinus</name>
    <dbReference type="NCBI Taxonomy" id="2954382"/>
    <lineage>
        <taxon>Bacteria</taxon>
        <taxon>Pseudomonadati</taxon>
        <taxon>Pseudomonadota</taxon>
        <taxon>Betaproteobacteria</taxon>
        <taxon>Candidatus Accumulibacter</taxon>
    </lineage>
</organism>
<reference evidence="1 2" key="1">
    <citation type="submission" date="2014-07" db="EMBL/GenBank/DDBJ databases">
        <title>Expanding our view of genomic diversity in Candidatus Accumulibacter clades.</title>
        <authorList>
            <person name="Skennerton C.T."/>
            <person name="Barr J.J."/>
            <person name="Slater F.R."/>
            <person name="Bond P.L."/>
            <person name="Tyson G.W."/>
        </authorList>
    </citation>
    <scope>NUCLEOTIDE SEQUENCE [LARGE SCALE GENOMIC DNA]</scope>
    <source>
        <strain evidence="2">SK-01</strain>
    </source>
</reference>
<gene>
    <name evidence="1" type="ORF">CAPSK01_004524</name>
</gene>
<evidence type="ECO:0000313" key="2">
    <source>
        <dbReference type="Proteomes" id="UP000019812"/>
    </source>
</evidence>
<sequence length="79" mass="8705">MNPLKPCPFCLTEGDERLIELWDTFDAGHIAHIHCTHCGADGPSVYGEMGAAPTIARARSMWNGRAEYLKTPNAEAHRP</sequence>
<dbReference type="AlphaFoldDB" id="A0A084XUL1"/>
<protein>
    <submittedName>
        <fullName evidence="1">Restriction alleviation protein, Lar family</fullName>
    </submittedName>
</protein>
<evidence type="ECO:0000313" key="1">
    <source>
        <dbReference type="EMBL" id="KFB66155.1"/>
    </source>
</evidence>
<accession>A0A084XUL1</accession>
<dbReference type="STRING" id="1457154.CAPSK01_004524"/>
<dbReference type="Proteomes" id="UP000019812">
    <property type="component" value="Unassembled WGS sequence"/>
</dbReference>
<dbReference type="RefSeq" id="WP_034930795.1">
    <property type="nucleotide sequence ID" value="NZ_JDSS02000049.1"/>
</dbReference>
<dbReference type="EMBL" id="JDSS02000049">
    <property type="protein sequence ID" value="KFB66155.1"/>
    <property type="molecule type" value="Genomic_DNA"/>
</dbReference>